<evidence type="ECO:0000256" key="6">
    <source>
        <dbReference type="ARBA" id="ARBA00023159"/>
    </source>
</evidence>
<keyword evidence="2" id="KW-0547">Nucleotide-binding</keyword>
<dbReference type="InterPro" id="IPR002197">
    <property type="entry name" value="HTH_Fis"/>
</dbReference>
<dbReference type="InterPro" id="IPR001789">
    <property type="entry name" value="Sig_transdc_resp-reg_receiver"/>
</dbReference>
<dbReference type="Proteomes" id="UP000237968">
    <property type="component" value="Unassembled WGS sequence"/>
</dbReference>
<name>A0A2S9XCB1_9BACT</name>
<evidence type="ECO:0000256" key="1">
    <source>
        <dbReference type="ARBA" id="ARBA00022553"/>
    </source>
</evidence>
<dbReference type="InterPro" id="IPR058031">
    <property type="entry name" value="AAA_lid_NorR"/>
</dbReference>
<dbReference type="InterPro" id="IPR003593">
    <property type="entry name" value="AAA+_ATPase"/>
</dbReference>
<dbReference type="GO" id="GO:0006355">
    <property type="term" value="P:regulation of DNA-templated transcription"/>
    <property type="evidence" value="ECO:0007669"/>
    <property type="project" value="InterPro"/>
</dbReference>
<dbReference type="InterPro" id="IPR011006">
    <property type="entry name" value="CheY-like_superfamily"/>
</dbReference>
<evidence type="ECO:0000256" key="2">
    <source>
        <dbReference type="ARBA" id="ARBA00022741"/>
    </source>
</evidence>
<dbReference type="CDD" id="cd00009">
    <property type="entry name" value="AAA"/>
    <property type="match status" value="1"/>
</dbReference>
<dbReference type="GO" id="GO:0043565">
    <property type="term" value="F:sequence-specific DNA binding"/>
    <property type="evidence" value="ECO:0007669"/>
    <property type="project" value="InterPro"/>
</dbReference>
<dbReference type="PROSITE" id="PS00675">
    <property type="entry name" value="SIGMA54_INTERACT_1"/>
    <property type="match status" value="1"/>
</dbReference>
<dbReference type="SMART" id="SM00448">
    <property type="entry name" value="REC"/>
    <property type="match status" value="1"/>
</dbReference>
<dbReference type="PROSITE" id="PS00688">
    <property type="entry name" value="SIGMA54_INTERACT_3"/>
    <property type="match status" value="1"/>
</dbReference>
<keyword evidence="4" id="KW-0805">Transcription regulation</keyword>
<evidence type="ECO:0000256" key="3">
    <source>
        <dbReference type="ARBA" id="ARBA00022840"/>
    </source>
</evidence>
<dbReference type="FunFam" id="1.10.8.60:FF:000014">
    <property type="entry name" value="DNA-binding transcriptional regulator NtrC"/>
    <property type="match status" value="1"/>
</dbReference>
<accession>A0A2S9XCB1</accession>
<dbReference type="FunFam" id="3.40.50.300:FF:000006">
    <property type="entry name" value="DNA-binding transcriptional regulator NtrC"/>
    <property type="match status" value="1"/>
</dbReference>
<dbReference type="AlphaFoldDB" id="A0A2S9XCB1"/>
<evidence type="ECO:0000256" key="5">
    <source>
        <dbReference type="ARBA" id="ARBA00023125"/>
    </source>
</evidence>
<dbReference type="GO" id="GO:0005524">
    <property type="term" value="F:ATP binding"/>
    <property type="evidence" value="ECO:0007669"/>
    <property type="project" value="UniProtKB-KW"/>
</dbReference>
<dbReference type="SMART" id="SM00382">
    <property type="entry name" value="AAA"/>
    <property type="match status" value="1"/>
</dbReference>
<dbReference type="Pfam" id="PF02954">
    <property type="entry name" value="HTH_8"/>
    <property type="match status" value="1"/>
</dbReference>
<dbReference type="PROSITE" id="PS50110">
    <property type="entry name" value="RESPONSE_REGULATORY"/>
    <property type="match status" value="1"/>
</dbReference>
<dbReference type="GO" id="GO:0000160">
    <property type="term" value="P:phosphorelay signal transduction system"/>
    <property type="evidence" value="ECO:0007669"/>
    <property type="project" value="InterPro"/>
</dbReference>
<keyword evidence="5" id="KW-0238">DNA-binding</keyword>
<dbReference type="Pfam" id="PF00072">
    <property type="entry name" value="Response_reg"/>
    <property type="match status" value="1"/>
</dbReference>
<evidence type="ECO:0000259" key="9">
    <source>
        <dbReference type="PROSITE" id="PS50045"/>
    </source>
</evidence>
<dbReference type="Pfam" id="PF25601">
    <property type="entry name" value="AAA_lid_14"/>
    <property type="match status" value="1"/>
</dbReference>
<keyword evidence="3" id="KW-0067">ATP-binding</keyword>
<evidence type="ECO:0000313" key="12">
    <source>
        <dbReference type="Proteomes" id="UP000237968"/>
    </source>
</evidence>
<feature type="domain" description="Response regulatory" evidence="10">
    <location>
        <begin position="28"/>
        <end position="161"/>
    </location>
</feature>
<dbReference type="SUPFAM" id="SSF52540">
    <property type="entry name" value="P-loop containing nucleoside triphosphate hydrolases"/>
    <property type="match status" value="1"/>
</dbReference>
<evidence type="ECO:0000313" key="11">
    <source>
        <dbReference type="EMBL" id="PRP90503.1"/>
    </source>
</evidence>
<dbReference type="Gene3D" id="3.40.50.300">
    <property type="entry name" value="P-loop containing nucleotide triphosphate hydrolases"/>
    <property type="match status" value="1"/>
</dbReference>
<organism evidence="11 12">
    <name type="scientific">Enhygromyxa salina</name>
    <dbReference type="NCBI Taxonomy" id="215803"/>
    <lineage>
        <taxon>Bacteria</taxon>
        <taxon>Pseudomonadati</taxon>
        <taxon>Myxococcota</taxon>
        <taxon>Polyangia</taxon>
        <taxon>Nannocystales</taxon>
        <taxon>Nannocystaceae</taxon>
        <taxon>Enhygromyxa</taxon>
    </lineage>
</organism>
<keyword evidence="6" id="KW-0010">Activator</keyword>
<keyword evidence="7" id="KW-0804">Transcription</keyword>
<keyword evidence="12" id="KW-1185">Reference proteome</keyword>
<dbReference type="Pfam" id="PF00158">
    <property type="entry name" value="Sigma54_activat"/>
    <property type="match status" value="1"/>
</dbReference>
<dbReference type="SUPFAM" id="SSF46689">
    <property type="entry name" value="Homeodomain-like"/>
    <property type="match status" value="1"/>
</dbReference>
<dbReference type="PANTHER" id="PTHR32071">
    <property type="entry name" value="TRANSCRIPTIONAL REGULATORY PROTEIN"/>
    <property type="match status" value="1"/>
</dbReference>
<evidence type="ECO:0000256" key="4">
    <source>
        <dbReference type="ARBA" id="ARBA00023015"/>
    </source>
</evidence>
<dbReference type="InterPro" id="IPR025662">
    <property type="entry name" value="Sigma_54_int_dom_ATP-bd_1"/>
</dbReference>
<comment type="caution">
    <text evidence="11">The sequence shown here is derived from an EMBL/GenBank/DDBJ whole genome shotgun (WGS) entry which is preliminary data.</text>
</comment>
<dbReference type="InterPro" id="IPR002078">
    <property type="entry name" value="Sigma_54_int"/>
</dbReference>
<evidence type="ECO:0000256" key="8">
    <source>
        <dbReference type="PROSITE-ProRule" id="PRU00169"/>
    </source>
</evidence>
<dbReference type="PANTHER" id="PTHR32071:SF17">
    <property type="entry name" value="TRANSCRIPTIONAL REGULATOR (NTRC FAMILY)"/>
    <property type="match status" value="1"/>
</dbReference>
<keyword evidence="1 8" id="KW-0597">Phosphoprotein</keyword>
<dbReference type="InterPro" id="IPR025944">
    <property type="entry name" value="Sigma_54_int_dom_CS"/>
</dbReference>
<dbReference type="PROSITE" id="PS00676">
    <property type="entry name" value="SIGMA54_INTERACT_2"/>
    <property type="match status" value="1"/>
</dbReference>
<feature type="modified residue" description="4-aspartylphosphate" evidence="8">
    <location>
        <position position="92"/>
    </location>
</feature>
<dbReference type="PROSITE" id="PS50045">
    <property type="entry name" value="SIGMA54_INTERACT_4"/>
    <property type="match status" value="1"/>
</dbReference>
<gene>
    <name evidence="11" type="primary">glnG_2</name>
    <name evidence="11" type="ORF">ENSA5_64180</name>
</gene>
<proteinExistence type="predicted"/>
<dbReference type="EMBL" id="PVNK01000279">
    <property type="protein sequence ID" value="PRP90503.1"/>
    <property type="molecule type" value="Genomic_DNA"/>
</dbReference>
<feature type="domain" description="Sigma-54 factor interaction" evidence="9">
    <location>
        <begin position="181"/>
        <end position="410"/>
    </location>
</feature>
<dbReference type="InterPro" id="IPR027417">
    <property type="entry name" value="P-loop_NTPase"/>
</dbReference>
<evidence type="ECO:0000256" key="7">
    <source>
        <dbReference type="ARBA" id="ARBA00023163"/>
    </source>
</evidence>
<reference evidence="11 12" key="1">
    <citation type="submission" date="2018-03" db="EMBL/GenBank/DDBJ databases">
        <title>Draft Genome Sequences of the Obligatory Marine Myxobacteria Enhygromyxa salina SWB005.</title>
        <authorList>
            <person name="Poehlein A."/>
            <person name="Moghaddam J.A."/>
            <person name="Harms H."/>
            <person name="Alanjari M."/>
            <person name="Koenig G.M."/>
            <person name="Daniel R."/>
            <person name="Schaeberle T.F."/>
        </authorList>
    </citation>
    <scope>NUCLEOTIDE SEQUENCE [LARGE SCALE GENOMIC DNA]</scope>
    <source>
        <strain evidence="11 12">SWB005</strain>
    </source>
</reference>
<dbReference type="SUPFAM" id="SSF52172">
    <property type="entry name" value="CheY-like"/>
    <property type="match status" value="1"/>
</dbReference>
<dbReference type="InterPro" id="IPR025943">
    <property type="entry name" value="Sigma_54_int_dom_ATP-bd_2"/>
</dbReference>
<dbReference type="PRINTS" id="PR01590">
    <property type="entry name" value="HTHFIS"/>
</dbReference>
<protein>
    <submittedName>
        <fullName evidence="11">Nitrogen regulation protein</fullName>
    </submittedName>
</protein>
<sequence length="511" mass="55920">MAKCTVPAGGSDLLTDPSSSEATVFTGTVLVVDDEKNIRRTLRMVLEGEGATVVEAETGERALALLEGALAADAAEPDSGGPGELPNAVIMDVMLGGISGIEVLEKLSLLGEDGHPPLPVIMISGHASVADAVRATRLGAFDFFEKPLSRDRVIVSVRNALRQSKAERELRDLRQRVHGEIIGTSAPMRELMRMVAKVGRTRARVLITGESGTGKELVARAIHEASDRHDHPFVKVNCAAIPRELIESELFGHEKGAFTGATGQKKGLFEVAHKGTLFLDEIGDMDLDAQAKVLRVLQSGELTRVGGHTPIQVDVRVLAATHRNLQEMAGAGEFREDLFFRLAVVPVRMPPLRERLDDVTLLARHFIDQACEENGLARREIDPEALAALARHDWPGNVRELRNVIERMVVLSDGDLELDDVPPELRADQGPAQTEAAPGTMAVDDDRFAQLLREKSELPLKAFREAVERAFILQRLRDNNWNVSRTAEVLGIERTHLHRKLKILGIQRGGR</sequence>
<evidence type="ECO:0000259" key="10">
    <source>
        <dbReference type="PROSITE" id="PS50110"/>
    </source>
</evidence>
<dbReference type="Gene3D" id="1.10.8.60">
    <property type="match status" value="1"/>
</dbReference>
<dbReference type="InterPro" id="IPR009057">
    <property type="entry name" value="Homeodomain-like_sf"/>
</dbReference>
<dbReference type="Gene3D" id="3.40.50.2300">
    <property type="match status" value="1"/>
</dbReference>
<dbReference type="Gene3D" id="1.10.10.60">
    <property type="entry name" value="Homeodomain-like"/>
    <property type="match status" value="1"/>
</dbReference>